<protein>
    <submittedName>
        <fullName evidence="2">Toxin-antitoxin system YwqK family antitoxin</fullName>
    </submittedName>
</protein>
<organism evidence="2 3">
    <name type="scientific">Spirosoma soli</name>
    <dbReference type="NCBI Taxonomy" id="1770529"/>
    <lineage>
        <taxon>Bacteria</taxon>
        <taxon>Pseudomonadati</taxon>
        <taxon>Bacteroidota</taxon>
        <taxon>Cytophagia</taxon>
        <taxon>Cytophagales</taxon>
        <taxon>Cytophagaceae</taxon>
        <taxon>Spirosoma</taxon>
    </lineage>
</organism>
<comment type="caution">
    <text evidence="2">The sequence shown here is derived from an EMBL/GenBank/DDBJ whole genome shotgun (WGS) entry which is preliminary data.</text>
</comment>
<dbReference type="RefSeq" id="WP_381518610.1">
    <property type="nucleotide sequence ID" value="NZ_JBHULN010000001.1"/>
</dbReference>
<evidence type="ECO:0000313" key="3">
    <source>
        <dbReference type="Proteomes" id="UP001597469"/>
    </source>
</evidence>
<reference evidence="3" key="1">
    <citation type="journal article" date="2019" name="Int. J. Syst. Evol. Microbiol.">
        <title>The Global Catalogue of Microorganisms (GCM) 10K type strain sequencing project: providing services to taxonomists for standard genome sequencing and annotation.</title>
        <authorList>
            <consortium name="The Broad Institute Genomics Platform"/>
            <consortium name="The Broad Institute Genome Sequencing Center for Infectious Disease"/>
            <person name="Wu L."/>
            <person name="Ma J."/>
        </authorList>
    </citation>
    <scope>NUCLEOTIDE SEQUENCE [LARGE SCALE GENOMIC DNA]</scope>
    <source>
        <strain evidence="3">KCTC 42805</strain>
    </source>
</reference>
<dbReference type="Gene3D" id="2.20.110.10">
    <property type="entry name" value="Histone H3 K4-specific methyltransferase SET7/9 N-terminal domain"/>
    <property type="match status" value="1"/>
</dbReference>
<keyword evidence="3" id="KW-1185">Reference proteome</keyword>
<dbReference type="EMBL" id="JBHULN010000001">
    <property type="protein sequence ID" value="MFD2569497.1"/>
    <property type="molecule type" value="Genomic_DNA"/>
</dbReference>
<evidence type="ECO:0000256" key="1">
    <source>
        <dbReference type="SAM" id="SignalP"/>
    </source>
</evidence>
<keyword evidence="1" id="KW-0732">Signal</keyword>
<dbReference type="Pfam" id="PF07661">
    <property type="entry name" value="MORN_2"/>
    <property type="match status" value="2"/>
</dbReference>
<proteinExistence type="predicted"/>
<feature type="chain" id="PRO_5045143998" evidence="1">
    <location>
        <begin position="19"/>
        <end position="384"/>
    </location>
</feature>
<name>A0ABW5M1J9_9BACT</name>
<dbReference type="Proteomes" id="UP001597469">
    <property type="component" value="Unassembled WGS sequence"/>
</dbReference>
<gene>
    <name evidence="2" type="ORF">ACFSUS_02570</name>
</gene>
<accession>A0ABW5M1J9</accession>
<evidence type="ECO:0000313" key="2">
    <source>
        <dbReference type="EMBL" id="MFD2569497.1"/>
    </source>
</evidence>
<dbReference type="SUPFAM" id="SSF82185">
    <property type="entry name" value="Histone H3 K4-specific methyltransferase SET7/9 N-terminal domain"/>
    <property type="match status" value="1"/>
</dbReference>
<dbReference type="InterPro" id="IPR011652">
    <property type="entry name" value="MORN_2"/>
</dbReference>
<sequence>MKMFIVIALLLLTQPSLACICNDYTPFDNVLFKKYKYIAYVRIKSFEPFSIAGLTREEQQSVSTAKFTVDVLENYKAPVPDTLLLEGYRTSCDMGLRPGEEWLVLANDFHNYATVFPCSRSFQYRDKNGKRDLAYQGTEKALNILRQAFGIKQSVPKDGLKQSFYPTGQIEYKEFYKNGRLEGERLYWYPNGQLWGHETYVDGLKDGIAEVRFDDGHLARKEKYKAGSLVDTSQSWYEKETYLPSLKFISGAQHITLDSAQRLYGGHQLLNVSLYNQQGHETYSKSYYRTGRLLFESISFPDKAINYTTHYQENGNIQYTSVSEQVQSQRYGSIRQTIIEIDYNEDGTRKGFYYDRKGRLIRRTLVRDGVETIAEEKHYNDSKD</sequence>
<feature type="signal peptide" evidence="1">
    <location>
        <begin position="1"/>
        <end position="18"/>
    </location>
</feature>